<protein>
    <submittedName>
        <fullName evidence="8">BgTH12-02508</fullName>
    </submittedName>
</protein>
<dbReference type="Proteomes" id="UP000683417">
    <property type="component" value="Unassembled WGS sequence"/>
</dbReference>
<dbReference type="Pfam" id="PF04488">
    <property type="entry name" value="Gly_transf_sug"/>
    <property type="match status" value="1"/>
</dbReference>
<dbReference type="AlphaFoldDB" id="A0A9W4D0D6"/>
<feature type="transmembrane region" description="Helical" evidence="7">
    <location>
        <begin position="6"/>
        <end position="31"/>
    </location>
</feature>
<comment type="subcellular location">
    <subcellularLocation>
        <location evidence="1">Membrane</location>
        <topology evidence="1">Multi-pass membrane protein</topology>
    </subcellularLocation>
</comment>
<keyword evidence="4 7" id="KW-0812">Transmembrane</keyword>
<evidence type="ECO:0000256" key="2">
    <source>
        <dbReference type="ARBA" id="ARBA00009003"/>
    </source>
</evidence>
<proteinExistence type="inferred from homology"/>
<dbReference type="InterPro" id="IPR051706">
    <property type="entry name" value="Glycosyltransferase_domain"/>
</dbReference>
<organism evidence="8 9">
    <name type="scientific">Blumeria graminis f. sp. triticale</name>
    <dbReference type="NCBI Taxonomy" id="1689686"/>
    <lineage>
        <taxon>Eukaryota</taxon>
        <taxon>Fungi</taxon>
        <taxon>Dikarya</taxon>
        <taxon>Ascomycota</taxon>
        <taxon>Pezizomycotina</taxon>
        <taxon>Leotiomycetes</taxon>
        <taxon>Erysiphales</taxon>
        <taxon>Erysiphaceae</taxon>
        <taxon>Blumeria</taxon>
    </lineage>
</organism>
<evidence type="ECO:0000256" key="5">
    <source>
        <dbReference type="ARBA" id="ARBA00022989"/>
    </source>
</evidence>
<reference evidence="8" key="1">
    <citation type="submission" date="2020-10" db="EMBL/GenBank/DDBJ databases">
        <authorList>
            <person name="Muller C M."/>
        </authorList>
    </citation>
    <scope>NUCLEOTIDE SEQUENCE</scope>
    <source>
        <strain evidence="8">THUN-12</strain>
    </source>
</reference>
<evidence type="ECO:0000313" key="8">
    <source>
        <dbReference type="EMBL" id="CAD6502270.1"/>
    </source>
</evidence>
<dbReference type="FunFam" id="3.90.550.20:FF:000001">
    <property type="entry name" value="MIPC synthase subunit (SurA)"/>
    <property type="match status" value="1"/>
</dbReference>
<evidence type="ECO:0000256" key="7">
    <source>
        <dbReference type="SAM" id="Phobius"/>
    </source>
</evidence>
<evidence type="ECO:0000313" key="9">
    <source>
        <dbReference type="Proteomes" id="UP000683417"/>
    </source>
</evidence>
<dbReference type="GO" id="GO:0016020">
    <property type="term" value="C:membrane"/>
    <property type="evidence" value="ECO:0007669"/>
    <property type="project" value="UniProtKB-SubCell"/>
</dbReference>
<evidence type="ECO:0000256" key="1">
    <source>
        <dbReference type="ARBA" id="ARBA00004141"/>
    </source>
</evidence>
<dbReference type="PANTHER" id="PTHR32385">
    <property type="entry name" value="MANNOSYL PHOSPHORYLINOSITOL CERAMIDE SYNTHASE"/>
    <property type="match status" value="1"/>
</dbReference>
<keyword evidence="5 7" id="KW-1133">Transmembrane helix</keyword>
<feature type="transmembrane region" description="Helical" evidence="7">
    <location>
        <begin position="270"/>
        <end position="292"/>
    </location>
</feature>
<evidence type="ECO:0000256" key="4">
    <source>
        <dbReference type="ARBA" id="ARBA00022692"/>
    </source>
</evidence>
<gene>
    <name evidence="8" type="ORF">BGTH12_LOCUS3628</name>
</gene>
<comment type="caution">
    <text evidence="8">The sequence shown here is derived from an EMBL/GenBank/DDBJ whole genome shotgun (WGS) entry which is preliminary data.</text>
</comment>
<sequence>MRRATAIFIVINATIILYLLHACSTLIGLLFEDGAADIISSEEIPALETKWSKNSTQLIPKIIHQTYINESIPSQWILSQKSCLNLHQDYEYKLWTNVESRNFIASQFPWFLKNFDDYPYAIQRADAIRYFVLAHFGGIYIDLDDGCNRRLDPLLAFPAWLRRTVPTGISNDAMGSVPQHPFFLKAINSLQTYQRNWGAPYLSVMYSTGPLFLSVLWKEYMHGYRPAEEHVRILTLNNYKGFPESFFNVTKGNSWHREDAKAVLWMGKHWMLLTVSGFAAAIVIGSFLWMLWNRIFSRPTKSRRWKSGAHYELVDRQA</sequence>
<keyword evidence="3" id="KW-0808">Transferase</keyword>
<accession>A0A9W4D0D6</accession>
<dbReference type="GO" id="GO:0000030">
    <property type="term" value="F:mannosyltransferase activity"/>
    <property type="evidence" value="ECO:0007669"/>
    <property type="project" value="TreeGrafter"/>
</dbReference>
<evidence type="ECO:0000256" key="6">
    <source>
        <dbReference type="ARBA" id="ARBA00023136"/>
    </source>
</evidence>
<keyword evidence="6 7" id="KW-0472">Membrane</keyword>
<name>A0A9W4D0D6_BLUGR</name>
<dbReference type="PANTHER" id="PTHR32385:SF20">
    <property type="entry name" value="MANNOSYL PHOSPHORYLINOSITOL CERAMIDE SYNTHASE CSH1-RELATED"/>
    <property type="match status" value="1"/>
</dbReference>
<comment type="similarity">
    <text evidence="2">Belongs to the glycosyltransferase 32 family.</text>
</comment>
<dbReference type="GO" id="GO:0051999">
    <property type="term" value="P:mannosyl-inositol phosphorylceramide biosynthetic process"/>
    <property type="evidence" value="ECO:0007669"/>
    <property type="project" value="TreeGrafter"/>
</dbReference>
<dbReference type="EMBL" id="CAJHIT010000005">
    <property type="protein sequence ID" value="CAD6502270.1"/>
    <property type="molecule type" value="Genomic_DNA"/>
</dbReference>
<evidence type="ECO:0000256" key="3">
    <source>
        <dbReference type="ARBA" id="ARBA00022679"/>
    </source>
</evidence>
<dbReference type="InterPro" id="IPR007577">
    <property type="entry name" value="GlycoTrfase_DXD_sugar-bd_CS"/>
</dbReference>